<dbReference type="OrthoDB" id="3343588at2"/>
<accession>I3YE84</accession>
<evidence type="ECO:0000313" key="4">
    <source>
        <dbReference type="Proteomes" id="UP000006062"/>
    </source>
</evidence>
<dbReference type="InterPro" id="IPR011990">
    <property type="entry name" value="TPR-like_helical_dom_sf"/>
</dbReference>
<sequence>MFLHETADAEHFELVIVHSVRQILTTPDADRFLAWARETIPSLLGLSDTYLGKLESQRLATLLGTVIWNATPLPTNDFLPQPIAPLPPEAPCACGSGLRHRDCCGDLDEMPELSSELIWEILLDEIPERTLRDALALDAIPGPLLAKIADRWLEEDRPGRAVALLEPLFAGPLDDLDARYEPAFDILCDAYDRLDHWRKKSAFLNRVCAEGSRPLQATAWQRRSTMHIDEGDFVQAEAAFTAALRSNPDNPSTALLEITLLAAQHKDLLARERSRFWLHRFRRLGFKDEVFMDFLERAIADPQEAMVNSHVDALDPLLVDLRDWVAVIGTRPLPVYGTALLRDASRRQKADPLTLREDSPGLSRKRTAARLSAGDIDTPTGESAAGQGTQAELRPPAAVRRIESIWRARYPSAKPDSTHLSLAEDADVWEEPDWLDYLLEHPEVADSLDVLDDLATALYEHPESALPWISHALQRPLLDRAWSILERTLPPEGDRCIPWSAATNRPALRLLFRRYLCQIQEGEPKGAIDTLETLLRLNPQDNHGARAELMNLYLRDGEDEQALALARRFPNDLLADLAYGEVLALYRLGREERARLVLNTAIRRLPRIPGYLTRKRIKQPRLNPLGMTPGGDDQAWLYREEMRDVWLAEPGILAWLKRFTA</sequence>
<keyword evidence="4" id="KW-1185">Reference proteome</keyword>
<dbReference type="Gene3D" id="1.25.40.10">
    <property type="entry name" value="Tetratricopeptide repeat domain"/>
    <property type="match status" value="2"/>
</dbReference>
<name>I3YE84_THIV6</name>
<dbReference type="HOGENOM" id="CLU_453943_0_0_6"/>
<dbReference type="STRING" id="765911.Thivi_3432"/>
<feature type="region of interest" description="Disordered" evidence="2">
    <location>
        <begin position="349"/>
        <end position="395"/>
    </location>
</feature>
<evidence type="ECO:0000256" key="1">
    <source>
        <dbReference type="PROSITE-ProRule" id="PRU00339"/>
    </source>
</evidence>
<feature type="compositionally biased region" description="Basic and acidic residues" evidence="2">
    <location>
        <begin position="349"/>
        <end position="359"/>
    </location>
</feature>
<dbReference type="EMBL" id="CP003154">
    <property type="protein sequence ID" value="AFL75302.1"/>
    <property type="molecule type" value="Genomic_DNA"/>
</dbReference>
<gene>
    <name evidence="3" type="ordered locus">Thivi_3432</name>
</gene>
<dbReference type="PROSITE" id="PS50005">
    <property type="entry name" value="TPR"/>
    <property type="match status" value="1"/>
</dbReference>
<proteinExistence type="predicted"/>
<organism evidence="3 4">
    <name type="scientific">Thiocystis violascens (strain ATCC 17096 / DSM 198 / 6111)</name>
    <name type="common">Chromatium violascens</name>
    <dbReference type="NCBI Taxonomy" id="765911"/>
    <lineage>
        <taxon>Bacteria</taxon>
        <taxon>Pseudomonadati</taxon>
        <taxon>Pseudomonadota</taxon>
        <taxon>Gammaproteobacteria</taxon>
        <taxon>Chromatiales</taxon>
        <taxon>Chromatiaceae</taxon>
        <taxon>Thiocystis</taxon>
    </lineage>
</organism>
<protein>
    <recommendedName>
        <fullName evidence="5">Tetratricopeptide repeat protein</fullName>
    </recommendedName>
</protein>
<dbReference type="SUPFAM" id="SSF48452">
    <property type="entry name" value="TPR-like"/>
    <property type="match status" value="2"/>
</dbReference>
<reference evidence="3 4" key="1">
    <citation type="submission" date="2012-06" db="EMBL/GenBank/DDBJ databases">
        <title>Complete sequence of Thiocystis violascens DSM 198.</title>
        <authorList>
            <consortium name="US DOE Joint Genome Institute"/>
            <person name="Lucas S."/>
            <person name="Han J."/>
            <person name="Lapidus A."/>
            <person name="Cheng J.-F."/>
            <person name="Goodwin L."/>
            <person name="Pitluck S."/>
            <person name="Peters L."/>
            <person name="Ovchinnikova G."/>
            <person name="Teshima H."/>
            <person name="Detter J.C."/>
            <person name="Han C."/>
            <person name="Tapia R."/>
            <person name="Land M."/>
            <person name="Hauser L."/>
            <person name="Kyrpides N."/>
            <person name="Ivanova N."/>
            <person name="Pagani I."/>
            <person name="Vogl K."/>
            <person name="Liu Z."/>
            <person name="Frigaard N.-U."/>
            <person name="Bryant D."/>
            <person name="Woyke T."/>
        </authorList>
    </citation>
    <scope>NUCLEOTIDE SEQUENCE [LARGE SCALE GENOMIC DNA]</scope>
    <source>
        <strain evidence="4">ATCC 17096 / DSM 198 / 6111</strain>
    </source>
</reference>
<dbReference type="eggNOG" id="COG0457">
    <property type="taxonomic scope" value="Bacteria"/>
</dbReference>
<dbReference type="Proteomes" id="UP000006062">
    <property type="component" value="Chromosome"/>
</dbReference>
<evidence type="ECO:0000256" key="2">
    <source>
        <dbReference type="SAM" id="MobiDB-lite"/>
    </source>
</evidence>
<dbReference type="RefSeq" id="WP_014779706.1">
    <property type="nucleotide sequence ID" value="NC_018012.1"/>
</dbReference>
<evidence type="ECO:0008006" key="5">
    <source>
        <dbReference type="Google" id="ProtNLM"/>
    </source>
</evidence>
<evidence type="ECO:0000313" key="3">
    <source>
        <dbReference type="EMBL" id="AFL75302.1"/>
    </source>
</evidence>
<dbReference type="SMART" id="SM00028">
    <property type="entry name" value="TPR"/>
    <property type="match status" value="2"/>
</dbReference>
<dbReference type="KEGG" id="tvi:Thivi_3432"/>
<dbReference type="AlphaFoldDB" id="I3YE84"/>
<feature type="repeat" description="TPR" evidence="1">
    <location>
        <begin position="217"/>
        <end position="250"/>
    </location>
</feature>
<keyword evidence="1" id="KW-0802">TPR repeat</keyword>
<dbReference type="InterPro" id="IPR019734">
    <property type="entry name" value="TPR_rpt"/>
</dbReference>